<dbReference type="AlphaFoldDB" id="X1BDG0"/>
<organism evidence="1">
    <name type="scientific">marine sediment metagenome</name>
    <dbReference type="NCBI Taxonomy" id="412755"/>
    <lineage>
        <taxon>unclassified sequences</taxon>
        <taxon>metagenomes</taxon>
        <taxon>ecological metagenomes</taxon>
    </lineage>
</organism>
<feature type="non-terminal residue" evidence="1">
    <location>
        <position position="1"/>
    </location>
</feature>
<reference evidence="1" key="1">
    <citation type="journal article" date="2014" name="Front. Microbiol.">
        <title>High frequency of phylogenetically diverse reductive dehalogenase-homologous genes in deep subseafloor sedimentary metagenomes.</title>
        <authorList>
            <person name="Kawai M."/>
            <person name="Futagami T."/>
            <person name="Toyoda A."/>
            <person name="Takaki Y."/>
            <person name="Nishi S."/>
            <person name="Hori S."/>
            <person name="Arai W."/>
            <person name="Tsubouchi T."/>
            <person name="Morono Y."/>
            <person name="Uchiyama I."/>
            <person name="Ito T."/>
            <person name="Fujiyama A."/>
            <person name="Inagaki F."/>
            <person name="Takami H."/>
        </authorList>
    </citation>
    <scope>NUCLEOTIDE SEQUENCE</scope>
    <source>
        <strain evidence="1">Expedition CK06-06</strain>
    </source>
</reference>
<dbReference type="EMBL" id="BART01016473">
    <property type="protein sequence ID" value="GAG82173.1"/>
    <property type="molecule type" value="Genomic_DNA"/>
</dbReference>
<sequence>KTAERGLGKIFDGAVPQESELAELRKVFPQGFIKDLLKKRPLFIQMKELGFEGINVPRAIMASADLSAPLRQGIFLAPKHPIRFAQSFVKMFKQFGSEKAYRASQEALTQKKWYNLLREEGLQITEIGGPLAAREEAFMGANLAEKIPLAGRVVRASNRAYTGFLNKLRVDVGDDLVEKAFKSGLDPENNPVLTKAIAKFVNTASGRGELGAFQDAAILLNSVFFSPRLMASRLTLLNPVYYMKQPAFVRKEALKSLFAFAGAVGTTLGLADMVPGVEVGKNPRSADFLKIKIGNTRIDIMGG</sequence>
<proteinExistence type="predicted"/>
<comment type="caution">
    <text evidence="1">The sequence shown here is derived from an EMBL/GenBank/DDBJ whole genome shotgun (WGS) entry which is preliminary data.</text>
</comment>
<gene>
    <name evidence="1" type="ORF">S01H4_31674</name>
</gene>
<feature type="non-terminal residue" evidence="1">
    <location>
        <position position="303"/>
    </location>
</feature>
<protein>
    <submittedName>
        <fullName evidence="1">Uncharacterized protein</fullName>
    </submittedName>
</protein>
<name>X1BDG0_9ZZZZ</name>
<evidence type="ECO:0000313" key="1">
    <source>
        <dbReference type="EMBL" id="GAG82173.1"/>
    </source>
</evidence>
<accession>X1BDG0</accession>